<sequence length="478" mass="51807">MIMINKIKANGHVVLMVMAPVALLGFLFAQNGESQKSPPPNTASVVVSDIITQPRLGWAVIYWTTNVVATARVDYGATESYGLVSGESWGSVKHRAYLTGIGEGTYHFRITATDPKTGKSTVSPDQTVTVYPIVGVGYPVLTGCRNNLRVPEDYQHIQAALDASCHGSTVYVGPGEYREEISTGGGVSLIGAGTSKTTIRGPGVGLDGWGSVIELSSLVVDSDRDGKYEHHIPTLSGFTITSDYVQKTGIIDNAYSASGSTGVMVNSTPWYQLSTIKNNVFKNLDMGVMLVQYNQPAAIVNNTFIGGKDQDFGILINPGGGTPYYDYPSTLVENNAFVEYEKAGVWVICPGVCDLLQPTDFTIQYNNTWRNTRDYLFTESTTAYRPWQTLYAPVFWQNYFGTKLPTGKTQYDPTGKNGNISADPLFVNSRAGDYHERTGSPHVDAGNPKSNFSLEPQPNGGRVNMGVYGNTSEATLSR</sequence>
<protein>
    <recommendedName>
        <fullName evidence="2">Periplasmic copper-binding protein NosD beta helix domain-containing protein</fullName>
    </recommendedName>
</protein>
<dbReference type="SUPFAM" id="SSF51126">
    <property type="entry name" value="Pectin lyase-like"/>
    <property type="match status" value="1"/>
</dbReference>
<dbReference type="Gene3D" id="2.160.20.10">
    <property type="entry name" value="Single-stranded right-handed beta-helix, Pectin lyase-like"/>
    <property type="match status" value="1"/>
</dbReference>
<dbReference type="AlphaFoldDB" id="A0A0G1MNK2"/>
<proteinExistence type="predicted"/>
<dbReference type="Proteomes" id="UP000034032">
    <property type="component" value="Unassembled WGS sequence"/>
</dbReference>
<feature type="region of interest" description="Disordered" evidence="1">
    <location>
        <begin position="431"/>
        <end position="478"/>
    </location>
</feature>
<accession>A0A0G1MNK2</accession>
<evidence type="ECO:0000313" key="3">
    <source>
        <dbReference type="EMBL" id="KKT82382.1"/>
    </source>
</evidence>
<reference evidence="3 4" key="1">
    <citation type="journal article" date="2015" name="Nature">
        <title>rRNA introns, odd ribosomes, and small enigmatic genomes across a large radiation of phyla.</title>
        <authorList>
            <person name="Brown C.T."/>
            <person name="Hug L.A."/>
            <person name="Thomas B.C."/>
            <person name="Sharon I."/>
            <person name="Castelle C.J."/>
            <person name="Singh A."/>
            <person name="Wilkins M.J."/>
            <person name="Williams K.H."/>
            <person name="Banfield J.F."/>
        </authorList>
    </citation>
    <scope>NUCLEOTIDE SEQUENCE [LARGE SCALE GENOMIC DNA]</scope>
</reference>
<feature type="compositionally biased region" description="Polar residues" evidence="1">
    <location>
        <begin position="469"/>
        <end position="478"/>
    </location>
</feature>
<dbReference type="EMBL" id="LCJR01000007">
    <property type="protein sequence ID" value="KKT82382.1"/>
    <property type="molecule type" value="Genomic_DNA"/>
</dbReference>
<feature type="domain" description="Periplasmic copper-binding protein NosD beta helix" evidence="2">
    <location>
        <begin position="240"/>
        <end position="308"/>
    </location>
</feature>
<organism evidence="3 4">
    <name type="scientific">Candidatus Yanofskybacteria bacterium GW2011_GWA2_44_9</name>
    <dbReference type="NCBI Taxonomy" id="1619025"/>
    <lineage>
        <taxon>Bacteria</taxon>
        <taxon>Candidatus Yanofskyibacteriota</taxon>
    </lineage>
</organism>
<name>A0A0G1MNK2_9BACT</name>
<dbReference type="Pfam" id="PF05048">
    <property type="entry name" value="NosD"/>
    <property type="match status" value="1"/>
</dbReference>
<dbReference type="InterPro" id="IPR011050">
    <property type="entry name" value="Pectin_lyase_fold/virulence"/>
</dbReference>
<comment type="caution">
    <text evidence="3">The sequence shown here is derived from an EMBL/GenBank/DDBJ whole genome shotgun (WGS) entry which is preliminary data.</text>
</comment>
<gene>
    <name evidence="3" type="ORF">UW79_C0007G0004</name>
</gene>
<evidence type="ECO:0000256" key="1">
    <source>
        <dbReference type="SAM" id="MobiDB-lite"/>
    </source>
</evidence>
<dbReference type="InterPro" id="IPR007742">
    <property type="entry name" value="NosD_dom"/>
</dbReference>
<evidence type="ECO:0000313" key="4">
    <source>
        <dbReference type="Proteomes" id="UP000034032"/>
    </source>
</evidence>
<evidence type="ECO:0000259" key="2">
    <source>
        <dbReference type="Pfam" id="PF05048"/>
    </source>
</evidence>
<dbReference type="InterPro" id="IPR012334">
    <property type="entry name" value="Pectin_lyas_fold"/>
</dbReference>